<accession>A0A6P2UV94</accession>
<dbReference type="Proteomes" id="UP000494274">
    <property type="component" value="Unassembled WGS sequence"/>
</dbReference>
<name>A0A6P2UV94_BURL3</name>
<dbReference type="PANTHER" id="PTHR43747">
    <property type="entry name" value="FAD-BINDING PROTEIN"/>
    <property type="match status" value="1"/>
</dbReference>
<dbReference type="InterPro" id="IPR050816">
    <property type="entry name" value="Flavin-dep_Halogenase_NPB"/>
</dbReference>
<proteinExistence type="predicted"/>
<dbReference type="InterPro" id="IPR036188">
    <property type="entry name" value="FAD/NAD-bd_sf"/>
</dbReference>
<reference evidence="1 2" key="1">
    <citation type="submission" date="2019-09" db="EMBL/GenBank/DDBJ databases">
        <authorList>
            <person name="Depoorter E."/>
        </authorList>
    </citation>
    <scope>NUCLEOTIDE SEQUENCE [LARGE SCALE GENOMIC DNA]</scope>
    <source>
        <strain evidence="1">R-18112</strain>
    </source>
</reference>
<dbReference type="PANTHER" id="PTHR43747:SF1">
    <property type="entry name" value="SLR1998 PROTEIN"/>
    <property type="match status" value="1"/>
</dbReference>
<dbReference type="AlphaFoldDB" id="A0A6P2UV94"/>
<dbReference type="Gene3D" id="3.50.50.60">
    <property type="entry name" value="FAD/NAD(P)-binding domain"/>
    <property type="match status" value="1"/>
</dbReference>
<gene>
    <name evidence="1" type="ORF">BLA18112_02060</name>
</gene>
<dbReference type="RefSeq" id="WP_175043549.1">
    <property type="nucleotide sequence ID" value="NZ_CABVQI010000005.1"/>
</dbReference>
<dbReference type="EMBL" id="CABVQI010000005">
    <property type="protein sequence ID" value="VWC72679.1"/>
    <property type="molecule type" value="Genomic_DNA"/>
</dbReference>
<sequence length="507" mass="55499">MNRTFDMLVTGAGPAGLCAALRLNHLGHRVLLVERSPLWPRPQIGEALTPGVRNIIDYLDADEVLESVPILAGQPTRVRWTSESIETVAHDGAVVERAAFDAALLRLAVARGVEVLRPASVAQVDGAPGAWRVQIATSDGLRHVDAHVLLDARGRQSRREPQRLHARRLSTVWAEAAMETPAAHADAATRVEALDDGWMWGAALPGGRYRVMFTFDPAARDDALERREPASVLRNACARSAVFKDMAGVRWCDAPRMCVSTPYVDALAWQDGRIKLGDAAFALDPISSSGVEKAMRFSLQAAIAINTWCRASDAAERELARRFYESRLIEGAARHLAWTAGYYRQAWCAEAPFWRLRSTPALTSDTVAISSPGDEVAAHLDLMTHALQDEWARVPSNPPQSSEPAPLPPLPLHSPIRFARDTGIVVVPCATGDRVTAHPALQHPSLDRPVAFWNGVALFPLLDMLTRATHPLELIAFLGRSMEAASAQQLLEWLWSRQMVEPVVFGA</sequence>
<dbReference type="Pfam" id="PF12831">
    <property type="entry name" value="FAD_oxidored"/>
    <property type="match status" value="1"/>
</dbReference>
<dbReference type="Gene3D" id="3.30.9.100">
    <property type="match status" value="1"/>
</dbReference>
<evidence type="ECO:0000313" key="2">
    <source>
        <dbReference type="Proteomes" id="UP000494274"/>
    </source>
</evidence>
<protein>
    <submittedName>
        <fullName evidence="1">Tryptophan halogenase</fullName>
    </submittedName>
</protein>
<evidence type="ECO:0000313" key="1">
    <source>
        <dbReference type="EMBL" id="VWC72679.1"/>
    </source>
</evidence>
<dbReference type="SUPFAM" id="SSF51905">
    <property type="entry name" value="FAD/NAD(P)-binding domain"/>
    <property type="match status" value="1"/>
</dbReference>
<organism evidence="1 2">
    <name type="scientific">Burkholderia lata (strain ATCC 17760 / DSM 23089 / LMG 22485 / NCIMB 9086 / R18194 / 383)</name>
    <dbReference type="NCBI Taxonomy" id="482957"/>
    <lineage>
        <taxon>Bacteria</taxon>
        <taxon>Pseudomonadati</taxon>
        <taxon>Pseudomonadota</taxon>
        <taxon>Betaproteobacteria</taxon>
        <taxon>Burkholderiales</taxon>
        <taxon>Burkholderiaceae</taxon>
        <taxon>Burkholderia</taxon>
        <taxon>Burkholderia cepacia complex</taxon>
    </lineage>
</organism>